<sequence length="755" mass="80542">MFAGCFSLHTARVESQIQIRVRGRVQGVGFRPFVWREAVKLGLVGEVRNDREGVLILAAGKRAAALAGKISESPPPLSEVHAIEVSTADFQPTKEFRIVESGVHGADTACAPDAASCAECLLEVAGDGRRAGYEFTNCTNCGPRFTILKALPYDRATTTMADFAMCSACRAEYDDPTDRRFHAQPLACPECGPSLRIEPASPEPLTGAVNRLLCGQIVALQGLGGFHLACDATNAAAVQTLRDRKRRPAKPFALMATLPIIRQHAILSEDEAALLEGTDAPIVLLDAAVGTLPEAIAPGLDRLGWMLPYTPLHYLIVKGVGRPLVMTSGNLSDEPQVISVSEAKEKLGPIADSILWHDRGIARRLDDSVVLPTLKSSMVVRRARGLTPGTIDMPETLPDRQVVAYGGELKAAICLTKNRQAMLSHHLGDLDSALSFEEFQRTDRDLADLMEQVPELIAVDMHPDYRASQYGRDRARAEGLPCCEVQHHHAHMAAALGSVGWTDGTAVGVILDGLGYGSDGSIWGGEILVGNYASFERLVNLALAPLPGGDAANREPWRNALMRLDAAGVPDIADRLFSDAPRDALRAAVNAGINAPGSSSAGRLFDAIAACLRIVPDRQTYEGEAAMRLEALANRAAKSAGSYEMPCHSGVLDPTPMMCALVSDLERGVSKSTIARRCHNAIADSFADSARKVASEHGATTIALSGGCLQNRLLLKRLMERLSDFEICGPGPVPVNDGGLAFGQALVALAQSGEE</sequence>
<dbReference type="PROSITE" id="PS00150">
    <property type="entry name" value="ACYLPHOSPHATASE_1"/>
    <property type="match status" value="1"/>
</dbReference>
<keyword evidence="13" id="KW-1185">Reference proteome</keyword>
<keyword evidence="4" id="KW-0479">Metal-binding</keyword>
<dbReference type="Proteomes" id="UP000036938">
    <property type="component" value="Unassembled WGS sequence"/>
</dbReference>
<dbReference type="InterPro" id="IPR011125">
    <property type="entry name" value="Znf_HypF"/>
</dbReference>
<evidence type="ECO:0000256" key="3">
    <source>
        <dbReference type="ARBA" id="ARBA00022598"/>
    </source>
</evidence>
<evidence type="ECO:0000256" key="2">
    <source>
        <dbReference type="ARBA" id="ARBA00008097"/>
    </source>
</evidence>
<protein>
    <recommendedName>
        <fullName evidence="8">Carbamoyltransferase HypF</fullName>
        <ecNumber evidence="8">6.2.-.-</ecNumber>
    </recommendedName>
</protein>
<dbReference type="InterPro" id="IPR041440">
    <property type="entry name" value="HypF_C"/>
</dbReference>
<feature type="active site" evidence="9">
    <location>
        <position position="49"/>
    </location>
</feature>
<dbReference type="GO" id="GO:0016874">
    <property type="term" value="F:ligase activity"/>
    <property type="evidence" value="ECO:0007669"/>
    <property type="project" value="UniProtKB-UniRule"/>
</dbReference>
<evidence type="ECO:0000256" key="6">
    <source>
        <dbReference type="ARBA" id="ARBA00022833"/>
    </source>
</evidence>
<dbReference type="PATRIC" id="fig|1317121.7.peg.809"/>
<dbReference type="Pfam" id="PF17788">
    <property type="entry name" value="HypF_C"/>
    <property type="match status" value="1"/>
</dbReference>
<dbReference type="Gene3D" id="3.90.870.50">
    <property type="match status" value="1"/>
</dbReference>
<feature type="domain" description="Acylphosphatase-like" evidence="10">
    <location>
        <begin position="16"/>
        <end position="100"/>
    </location>
</feature>
<dbReference type="Pfam" id="PF01300">
    <property type="entry name" value="Sua5_yciO_yrdC"/>
    <property type="match status" value="1"/>
</dbReference>
<keyword evidence="12" id="KW-0808">Transferase</keyword>
<comment type="pathway">
    <text evidence="1 8">Protein modification; [NiFe] hydrogenase maturation.</text>
</comment>
<comment type="caution">
    <text evidence="12">The sequence shown here is derived from an EMBL/GenBank/DDBJ whole genome shotgun (WGS) entry which is preliminary data.</text>
</comment>
<dbReference type="AlphaFoldDB" id="A0A0L1JKH5"/>
<dbReference type="STRING" id="1317121.ATO11_18550"/>
<evidence type="ECO:0000256" key="8">
    <source>
        <dbReference type="PIRNR" id="PIRNR006256"/>
    </source>
</evidence>
<evidence type="ECO:0000256" key="9">
    <source>
        <dbReference type="PROSITE-ProRule" id="PRU00520"/>
    </source>
</evidence>
<dbReference type="PANTHER" id="PTHR42959">
    <property type="entry name" value="CARBAMOYLTRANSFERASE"/>
    <property type="match status" value="1"/>
</dbReference>
<keyword evidence="6" id="KW-0862">Zinc</keyword>
<dbReference type="NCBIfam" id="TIGR00143">
    <property type="entry name" value="hypF"/>
    <property type="match status" value="1"/>
</dbReference>
<dbReference type="InterPro" id="IPR006070">
    <property type="entry name" value="Sua5-like_dom"/>
</dbReference>
<dbReference type="SUPFAM" id="SSF55821">
    <property type="entry name" value="YrdC/RibB"/>
    <property type="match status" value="1"/>
</dbReference>
<evidence type="ECO:0000256" key="1">
    <source>
        <dbReference type="ARBA" id="ARBA00004711"/>
    </source>
</evidence>
<dbReference type="PROSITE" id="PS51163">
    <property type="entry name" value="YRDC"/>
    <property type="match status" value="1"/>
</dbReference>
<evidence type="ECO:0000313" key="13">
    <source>
        <dbReference type="Proteomes" id="UP000036938"/>
    </source>
</evidence>
<dbReference type="InterPro" id="IPR036046">
    <property type="entry name" value="Acylphosphatase-like_dom_sf"/>
</dbReference>
<proteinExistence type="inferred from homology"/>
<dbReference type="EC" id="6.2.-.-" evidence="8"/>
<dbReference type="Pfam" id="PF07503">
    <property type="entry name" value="zf-HYPF"/>
    <property type="match status" value="2"/>
</dbReference>
<dbReference type="UniPathway" id="UPA00335"/>
<dbReference type="GO" id="GO:0016743">
    <property type="term" value="F:carboxyl- or carbamoyltransferase activity"/>
    <property type="evidence" value="ECO:0007669"/>
    <property type="project" value="UniProtKB-UniRule"/>
</dbReference>
<dbReference type="Pfam" id="PF22521">
    <property type="entry name" value="HypF_C_2"/>
    <property type="match status" value="1"/>
</dbReference>
<dbReference type="InterPro" id="IPR051060">
    <property type="entry name" value="Carbamoyltrans_HypF-like"/>
</dbReference>
<evidence type="ECO:0000259" key="11">
    <source>
        <dbReference type="PROSITE" id="PS51163"/>
    </source>
</evidence>
<dbReference type="InterPro" id="IPR001792">
    <property type="entry name" value="Acylphosphatase-like_dom"/>
</dbReference>
<dbReference type="GO" id="GO:0003725">
    <property type="term" value="F:double-stranded RNA binding"/>
    <property type="evidence" value="ECO:0007669"/>
    <property type="project" value="InterPro"/>
</dbReference>
<dbReference type="PANTHER" id="PTHR42959:SF1">
    <property type="entry name" value="CARBAMOYLTRANSFERASE HYPF"/>
    <property type="match status" value="1"/>
</dbReference>
<name>A0A0L1JKH5_9RHOB</name>
<keyword evidence="5" id="KW-0863">Zinc-finger</keyword>
<dbReference type="GO" id="GO:0003998">
    <property type="term" value="F:acylphosphatase activity"/>
    <property type="evidence" value="ECO:0007669"/>
    <property type="project" value="UniProtKB-EC"/>
</dbReference>
<comment type="function">
    <text evidence="8">Involved in the maturation of [NiFe] hydrogenases. Along with HypE, it catalyzes the synthesis of the CN ligands of the active site iron of [NiFe]-hydrogenases. HypF functions as a carbamoyl transferase using carbamoylphosphate as a substrate and transferring the carboxamido moiety in an ATP-dependent reaction to the thiolate of the C-terminal cysteine of HypE yielding a protein-S-carboxamide.</text>
</comment>
<evidence type="ECO:0000256" key="5">
    <source>
        <dbReference type="ARBA" id="ARBA00022771"/>
    </source>
</evidence>
<keyword evidence="9" id="KW-0378">Hydrolase</keyword>
<reference evidence="12 13" key="1">
    <citation type="journal article" date="2015" name="Int. J. Syst. Evol. Microbiol.">
        <title>Aestuariivita atlantica sp. nov., isolated from deep sea sediment of the Atlantic Ocean.</title>
        <authorList>
            <person name="Li G."/>
            <person name="Lai Q."/>
            <person name="Du Y."/>
            <person name="Liu X."/>
            <person name="Sun F."/>
            <person name="Shao Z."/>
        </authorList>
    </citation>
    <scope>NUCLEOTIDE SEQUENCE [LARGE SCALE GENOMIC DNA]</scope>
    <source>
        <strain evidence="12 13">22II-S11-z3</strain>
    </source>
</reference>
<comment type="catalytic activity">
    <reaction evidence="9">
        <text>an acyl phosphate + H2O = a carboxylate + phosphate + H(+)</text>
        <dbReference type="Rhea" id="RHEA:14965"/>
        <dbReference type="ChEBI" id="CHEBI:15377"/>
        <dbReference type="ChEBI" id="CHEBI:15378"/>
        <dbReference type="ChEBI" id="CHEBI:29067"/>
        <dbReference type="ChEBI" id="CHEBI:43474"/>
        <dbReference type="ChEBI" id="CHEBI:59918"/>
        <dbReference type="EC" id="3.6.1.7"/>
    </reaction>
</comment>
<dbReference type="Pfam" id="PF00708">
    <property type="entry name" value="Acylphosphatase"/>
    <property type="match status" value="1"/>
</dbReference>
<comment type="similarity">
    <text evidence="2 8">Belongs to the carbamoyltransferase HypF family.</text>
</comment>
<evidence type="ECO:0000313" key="12">
    <source>
        <dbReference type="EMBL" id="KNG92217.1"/>
    </source>
</evidence>
<dbReference type="InterPro" id="IPR055128">
    <property type="entry name" value="HypF_C_2"/>
</dbReference>
<dbReference type="GO" id="GO:0051604">
    <property type="term" value="P:protein maturation"/>
    <property type="evidence" value="ECO:0007669"/>
    <property type="project" value="TreeGrafter"/>
</dbReference>
<comment type="catalytic activity">
    <reaction evidence="7 8">
        <text>C-terminal L-cysteinyl-[HypE protein] + carbamoyl phosphate + ATP + H2O = C-terminal S-carboxamide-L-cysteinyl-[HypE protein] + AMP + phosphate + diphosphate + H(+)</text>
        <dbReference type="Rhea" id="RHEA:55636"/>
        <dbReference type="Rhea" id="RHEA-COMP:14247"/>
        <dbReference type="Rhea" id="RHEA-COMP:14392"/>
        <dbReference type="ChEBI" id="CHEBI:15377"/>
        <dbReference type="ChEBI" id="CHEBI:15378"/>
        <dbReference type="ChEBI" id="CHEBI:30616"/>
        <dbReference type="ChEBI" id="CHEBI:33019"/>
        <dbReference type="ChEBI" id="CHEBI:43474"/>
        <dbReference type="ChEBI" id="CHEBI:58228"/>
        <dbReference type="ChEBI" id="CHEBI:76913"/>
        <dbReference type="ChEBI" id="CHEBI:139126"/>
        <dbReference type="ChEBI" id="CHEBI:456215"/>
    </reaction>
</comment>
<dbReference type="InterPro" id="IPR004421">
    <property type="entry name" value="Carbamoyltransferase_HypF"/>
</dbReference>
<dbReference type="PIRSF" id="PIRSF006256">
    <property type="entry name" value="CMPcnvr_hdrg_mat"/>
    <property type="match status" value="1"/>
</dbReference>
<dbReference type="Gene3D" id="3.30.420.40">
    <property type="match status" value="1"/>
</dbReference>
<gene>
    <name evidence="12" type="ORF">ATO11_18550</name>
</gene>
<dbReference type="InterPro" id="IPR017945">
    <property type="entry name" value="DHBP_synth_RibB-like_a/b_dom"/>
</dbReference>
<dbReference type="InterPro" id="IPR017968">
    <property type="entry name" value="Acylphosphatase_CS"/>
</dbReference>
<keyword evidence="3" id="KW-0436">Ligase</keyword>
<evidence type="ECO:0000259" key="10">
    <source>
        <dbReference type="PROSITE" id="PS51160"/>
    </source>
</evidence>
<evidence type="ECO:0000256" key="4">
    <source>
        <dbReference type="ARBA" id="ARBA00022723"/>
    </source>
</evidence>
<evidence type="ECO:0000256" key="7">
    <source>
        <dbReference type="ARBA" id="ARBA00048220"/>
    </source>
</evidence>
<organism evidence="12 13">
    <name type="scientific">Pseudaestuariivita atlantica</name>
    <dbReference type="NCBI Taxonomy" id="1317121"/>
    <lineage>
        <taxon>Bacteria</taxon>
        <taxon>Pseudomonadati</taxon>
        <taxon>Pseudomonadota</taxon>
        <taxon>Alphaproteobacteria</taxon>
        <taxon>Rhodobacterales</taxon>
        <taxon>Paracoccaceae</taxon>
        <taxon>Pseudaestuariivita</taxon>
    </lineage>
</organism>
<dbReference type="SUPFAM" id="SSF54975">
    <property type="entry name" value="Acylphosphatase/BLUF domain-like"/>
    <property type="match status" value="1"/>
</dbReference>
<dbReference type="EMBL" id="AQQZ01000012">
    <property type="protein sequence ID" value="KNG92217.1"/>
    <property type="molecule type" value="Genomic_DNA"/>
</dbReference>
<dbReference type="Gene3D" id="3.30.420.360">
    <property type="match status" value="1"/>
</dbReference>
<feature type="domain" description="YrdC-like" evidence="11">
    <location>
        <begin position="202"/>
        <end position="385"/>
    </location>
</feature>
<accession>A0A0L1JKH5</accession>
<dbReference type="PROSITE" id="PS51160">
    <property type="entry name" value="ACYLPHOSPHATASE_3"/>
    <property type="match status" value="1"/>
</dbReference>
<dbReference type="Gene3D" id="3.30.110.120">
    <property type="match status" value="1"/>
</dbReference>
<feature type="active site" evidence="9">
    <location>
        <position position="31"/>
    </location>
</feature>
<dbReference type="GO" id="GO:0008270">
    <property type="term" value="F:zinc ion binding"/>
    <property type="evidence" value="ECO:0007669"/>
    <property type="project" value="UniProtKB-KW"/>
</dbReference>